<dbReference type="InterPro" id="IPR001128">
    <property type="entry name" value="Cyt_P450"/>
</dbReference>
<comment type="caution">
    <text evidence="3">The sequence shown here is derived from an EMBL/GenBank/DDBJ whole genome shotgun (WGS) entry which is preliminary data.</text>
</comment>
<gene>
    <name evidence="3" type="ORF">KSW38_19840</name>
</gene>
<name>A0ABS6IA11_9MICC</name>
<feature type="region of interest" description="Disordered" evidence="2">
    <location>
        <begin position="66"/>
        <end position="87"/>
    </location>
</feature>
<proteinExistence type="inferred from homology"/>
<dbReference type="Proteomes" id="UP000824166">
    <property type="component" value="Unassembled WGS sequence"/>
</dbReference>
<evidence type="ECO:0000256" key="1">
    <source>
        <dbReference type="ARBA" id="ARBA00010617"/>
    </source>
</evidence>
<evidence type="ECO:0000256" key="2">
    <source>
        <dbReference type="SAM" id="MobiDB-lite"/>
    </source>
</evidence>
<accession>A0ABS6IA11</accession>
<dbReference type="Pfam" id="PF00067">
    <property type="entry name" value="p450"/>
    <property type="match status" value="1"/>
</dbReference>
<protein>
    <submittedName>
        <fullName evidence="3">Cytochrome P450</fullName>
    </submittedName>
</protein>
<dbReference type="EMBL" id="JAHOPC010000015">
    <property type="protein sequence ID" value="MBU8868550.1"/>
    <property type="molecule type" value="Genomic_DNA"/>
</dbReference>
<sequence>MADLSEYHTKLLNPDFYTSLAYRDAFKQLRDEDPVHWVEDSDYGKDYWTVTRYDDVKDYLESPDKFSSRWDTRVPRSPKRRTPEERHAQGIDIEISRSDNPWHDVYRRPMNKHFSVPAVARLGHDIDAIVDEIIDDVAERGEADLVEDIAGRLPILVVLRMLGVPEEDWDLITLASWQWFASADPRYIIDGDEMKTHLHGLNTVMTYCAALAANRRKNPQDDFATVIANMEVDGDPLSPHEMKTWFATIIAGGLETTRNSASVGTWLFLNNPDQRRLLLENPRSAKGAVEEVFRWSTPAKNRLRIANYDFEWHDKKIRTGDWVVAWLASANMDERQFEDPNRFDITRSPNEHLALGTGVHMCLGRNLARLELGTFFPKLLSTFPDLEVVENENPSWIADRSVTGFTEMKVRFTPVARGTSRRGLS</sequence>
<comment type="similarity">
    <text evidence="1">Belongs to the cytochrome P450 family.</text>
</comment>
<dbReference type="RefSeq" id="WP_216926671.1">
    <property type="nucleotide sequence ID" value="NZ_JAHOPC010000015.1"/>
</dbReference>
<evidence type="ECO:0000313" key="4">
    <source>
        <dbReference type="Proteomes" id="UP000824166"/>
    </source>
</evidence>
<dbReference type="PANTHER" id="PTHR46696:SF4">
    <property type="entry name" value="BIOTIN BIOSYNTHESIS CYTOCHROME P450"/>
    <property type="match status" value="1"/>
</dbReference>
<evidence type="ECO:0000313" key="3">
    <source>
        <dbReference type="EMBL" id="MBU8868550.1"/>
    </source>
</evidence>
<reference evidence="3 4" key="1">
    <citation type="submission" date="2021-06" db="EMBL/GenBank/DDBJ databases">
        <authorList>
            <person name="Jeong J.W."/>
        </authorList>
    </citation>
    <scope>NUCLEOTIDE SEQUENCE [LARGE SCALE GENOMIC DNA]</scope>
    <source>
        <strain evidence="3 4">MMS21-TAE1-1</strain>
    </source>
</reference>
<dbReference type="PANTHER" id="PTHR46696">
    <property type="entry name" value="P450, PUTATIVE (EUROFUNG)-RELATED"/>
    <property type="match status" value="1"/>
</dbReference>
<organism evidence="3 4">
    <name type="scientific">Paenarthrobacter aromaticivorans</name>
    <dbReference type="NCBI Taxonomy" id="2849150"/>
    <lineage>
        <taxon>Bacteria</taxon>
        <taxon>Bacillati</taxon>
        <taxon>Actinomycetota</taxon>
        <taxon>Actinomycetes</taxon>
        <taxon>Micrococcales</taxon>
        <taxon>Micrococcaceae</taxon>
        <taxon>Paenarthrobacter</taxon>
    </lineage>
</organism>
<keyword evidence="4" id="KW-1185">Reference proteome</keyword>